<dbReference type="GO" id="GO:0003677">
    <property type="term" value="F:DNA binding"/>
    <property type="evidence" value="ECO:0007669"/>
    <property type="project" value="UniProtKB-UniRule"/>
</dbReference>
<proteinExistence type="predicted"/>
<dbReference type="SMART" id="SM00398">
    <property type="entry name" value="HMG"/>
    <property type="match status" value="4"/>
</dbReference>
<feature type="domain" description="HMG box" evidence="6">
    <location>
        <begin position="176"/>
        <end position="244"/>
    </location>
</feature>
<dbReference type="AlphaFoldDB" id="A0AAE1HYG6"/>
<dbReference type="InterPro" id="IPR036910">
    <property type="entry name" value="HMG_box_dom_sf"/>
</dbReference>
<dbReference type="Pfam" id="PF09011">
    <property type="entry name" value="HMG_box_2"/>
    <property type="match status" value="1"/>
</dbReference>
<dbReference type="InterPro" id="IPR009071">
    <property type="entry name" value="HMG_box_dom"/>
</dbReference>
<feature type="domain" description="HMG box" evidence="6">
    <location>
        <begin position="369"/>
        <end position="436"/>
    </location>
</feature>
<feature type="region of interest" description="Disordered" evidence="5">
    <location>
        <begin position="450"/>
        <end position="478"/>
    </location>
</feature>
<dbReference type="Pfam" id="PF00505">
    <property type="entry name" value="HMG_box"/>
    <property type="match status" value="1"/>
</dbReference>
<evidence type="ECO:0000259" key="6">
    <source>
        <dbReference type="PROSITE" id="PS50118"/>
    </source>
</evidence>
<keyword evidence="8" id="KW-1185">Reference proteome</keyword>
<reference evidence="7" key="2">
    <citation type="journal article" date="2023" name="BMC Genomics">
        <title>Pest status, molecular evolution, and epigenetic factors derived from the genome assembly of Frankliniella fusca, a thysanopteran phytovirus vector.</title>
        <authorList>
            <person name="Catto M.A."/>
            <person name="Labadie P.E."/>
            <person name="Jacobson A.L."/>
            <person name="Kennedy G.G."/>
            <person name="Srinivasan R."/>
            <person name="Hunt B.G."/>
        </authorList>
    </citation>
    <scope>NUCLEOTIDE SEQUENCE</scope>
    <source>
        <strain evidence="7">PL_HMW_Pooled</strain>
    </source>
</reference>
<feature type="compositionally biased region" description="Acidic residues" evidence="5">
    <location>
        <begin position="48"/>
        <end position="70"/>
    </location>
</feature>
<dbReference type="SUPFAM" id="SSF47095">
    <property type="entry name" value="HMG-box"/>
    <property type="match status" value="4"/>
</dbReference>
<evidence type="ECO:0000313" key="7">
    <source>
        <dbReference type="EMBL" id="KAK3930167.1"/>
    </source>
</evidence>
<dbReference type="Gene3D" id="1.10.30.10">
    <property type="entry name" value="High mobility group box domain"/>
    <property type="match status" value="4"/>
</dbReference>
<comment type="caution">
    <text evidence="7">The sequence shown here is derived from an EMBL/GenBank/DDBJ whole genome shotgun (WGS) entry which is preliminary data.</text>
</comment>
<keyword evidence="3 4" id="KW-0539">Nucleus</keyword>
<evidence type="ECO:0000256" key="4">
    <source>
        <dbReference type="PROSITE-ProRule" id="PRU00267"/>
    </source>
</evidence>
<accession>A0AAE1HYG6</accession>
<dbReference type="EMBL" id="JAHWGI010001411">
    <property type="protein sequence ID" value="KAK3930167.1"/>
    <property type="molecule type" value="Genomic_DNA"/>
</dbReference>
<feature type="compositionally biased region" description="Basic and acidic residues" evidence="5">
    <location>
        <begin position="619"/>
        <end position="639"/>
    </location>
</feature>
<feature type="DNA-binding region" description="HMG box" evidence="4">
    <location>
        <begin position="271"/>
        <end position="338"/>
    </location>
</feature>
<feature type="compositionally biased region" description="Acidic residues" evidence="5">
    <location>
        <begin position="584"/>
        <end position="603"/>
    </location>
</feature>
<feature type="region of interest" description="Disordered" evidence="5">
    <location>
        <begin position="1"/>
        <end position="81"/>
    </location>
</feature>
<dbReference type="PROSITE" id="PS50118">
    <property type="entry name" value="HMG_BOX_2"/>
    <property type="match status" value="3"/>
</dbReference>
<dbReference type="Proteomes" id="UP001219518">
    <property type="component" value="Unassembled WGS sequence"/>
</dbReference>
<evidence type="ECO:0000256" key="2">
    <source>
        <dbReference type="ARBA" id="ARBA00023125"/>
    </source>
</evidence>
<feature type="region of interest" description="Disordered" evidence="5">
    <location>
        <begin position="560"/>
        <end position="639"/>
    </location>
</feature>
<keyword evidence="2 4" id="KW-0238">DNA-binding</keyword>
<evidence type="ECO:0000313" key="8">
    <source>
        <dbReference type="Proteomes" id="UP001219518"/>
    </source>
</evidence>
<feature type="compositionally biased region" description="Basic and acidic residues" evidence="5">
    <location>
        <begin position="560"/>
        <end position="583"/>
    </location>
</feature>
<feature type="DNA-binding region" description="HMG box" evidence="4">
    <location>
        <begin position="369"/>
        <end position="436"/>
    </location>
</feature>
<organism evidence="7 8">
    <name type="scientific">Frankliniella fusca</name>
    <dbReference type="NCBI Taxonomy" id="407009"/>
    <lineage>
        <taxon>Eukaryota</taxon>
        <taxon>Metazoa</taxon>
        <taxon>Ecdysozoa</taxon>
        <taxon>Arthropoda</taxon>
        <taxon>Hexapoda</taxon>
        <taxon>Insecta</taxon>
        <taxon>Pterygota</taxon>
        <taxon>Neoptera</taxon>
        <taxon>Paraneoptera</taxon>
        <taxon>Thysanoptera</taxon>
        <taxon>Terebrantia</taxon>
        <taxon>Thripoidea</taxon>
        <taxon>Thripidae</taxon>
        <taxon>Frankliniella</taxon>
    </lineage>
</organism>
<dbReference type="GO" id="GO:0005634">
    <property type="term" value="C:nucleus"/>
    <property type="evidence" value="ECO:0007669"/>
    <property type="project" value="UniProtKB-SubCell"/>
</dbReference>
<protein>
    <submittedName>
        <fullName evidence="7">Nucleolar transcription factor 1</fullName>
    </submittedName>
</protein>
<name>A0AAE1HYG6_9NEOP</name>
<sequence length="639" mass="75901">MVLKKRNATNIEEEEPKKKRKEEKVEEPPAKRSHKKKEYVVKVKEDVISEEEEEEDDEEYEDEDVDEVPSDLEMRDEATGGSEWPQADLLELFSRMESNIPHNDALSFPTRADRLDWEEIAFNNYQPGDCKKMWAEISKKIRKFRLLREVLNDAREWARKPWTNFYSKQNLHPDMPRRPLTQFMVYYMEKKDKVAAQHPNLNLMKLSQIISRMYASLSDEKKEGYAAKAAALREEYEEKLKIFYEKHPEYKEIEKLEKKKTLNRAGLPGGMKKPRTPQQMFIDDRLEKRQKEPNFDKNQVILNAKEQWKNLSEKKRMVWINWALEEEAKYLDTIKSIKAENPSFEPPSYKPVLKKDEVKLKQRLSGKPQRPPNSGYSLYSRIMLGKCEKLRQLLPKARMKEISRQWHAMTDAEREEYAKRVKYEQEQYKLNYATYLESLPEEERQEELMKTQTKKKSKEEVVVNNGKKSNEAKSLKSNKKPVKVERLYFEGEPQQPPVNAYDLFVESFVTDTKLPASEAPRFWDMLPSSDKAKFQRKLKELKEKYIKDYKKFLRSLDEDEVSRYNELQKRNKEREAEAQKDRDSDNEEESSEENEASSDDEQYEERTNNIAKENANANENDKDNDSDSDEAEQKVHDMI</sequence>
<feature type="compositionally biased region" description="Basic and acidic residues" evidence="5">
    <location>
        <begin position="38"/>
        <end position="47"/>
    </location>
</feature>
<evidence type="ECO:0000256" key="3">
    <source>
        <dbReference type="ARBA" id="ARBA00023242"/>
    </source>
</evidence>
<evidence type="ECO:0000256" key="5">
    <source>
        <dbReference type="SAM" id="MobiDB-lite"/>
    </source>
</evidence>
<feature type="DNA-binding region" description="HMG box" evidence="4">
    <location>
        <begin position="176"/>
        <end position="244"/>
    </location>
</feature>
<dbReference type="InterPro" id="IPR051762">
    <property type="entry name" value="UBF1"/>
</dbReference>
<evidence type="ECO:0000256" key="1">
    <source>
        <dbReference type="ARBA" id="ARBA00004123"/>
    </source>
</evidence>
<dbReference type="CDD" id="cd21999">
    <property type="entry name" value="HMG-box_UBF1_rpt2"/>
    <property type="match status" value="1"/>
</dbReference>
<feature type="domain" description="HMG box" evidence="6">
    <location>
        <begin position="271"/>
        <end position="338"/>
    </location>
</feature>
<reference evidence="7" key="1">
    <citation type="submission" date="2021-07" db="EMBL/GenBank/DDBJ databases">
        <authorList>
            <person name="Catto M.A."/>
            <person name="Jacobson A."/>
            <person name="Kennedy G."/>
            <person name="Labadie P."/>
            <person name="Hunt B.G."/>
            <person name="Srinivasan R."/>
        </authorList>
    </citation>
    <scope>NUCLEOTIDE SEQUENCE</scope>
    <source>
        <strain evidence="7">PL_HMW_Pooled</strain>
        <tissue evidence="7">Head</tissue>
    </source>
</reference>
<comment type="subcellular location">
    <subcellularLocation>
        <location evidence="1">Nucleus</location>
    </subcellularLocation>
</comment>
<dbReference type="PANTHER" id="PTHR46318">
    <property type="entry name" value="UPSTREAM BINDING TRANSCRIPTION FACTOR"/>
    <property type="match status" value="1"/>
</dbReference>
<gene>
    <name evidence="7" type="ORF">KUF71_004901</name>
</gene>
<dbReference type="PANTHER" id="PTHR46318:SF3">
    <property type="entry name" value="UPSTREAM BINDING TRANSCRIPTION FACTOR"/>
    <property type="match status" value="1"/>
</dbReference>